<evidence type="ECO:0000256" key="1">
    <source>
        <dbReference type="ARBA" id="ARBA00001933"/>
    </source>
</evidence>
<evidence type="ECO:0000256" key="5">
    <source>
        <dbReference type="ARBA" id="ARBA00022898"/>
    </source>
</evidence>
<dbReference type="PANTHER" id="PTHR46383:SF1">
    <property type="entry name" value="ASPARTATE AMINOTRANSFERASE"/>
    <property type="match status" value="1"/>
</dbReference>
<keyword evidence="4 6" id="KW-0808">Transferase</keyword>
<dbReference type="Pfam" id="PF00155">
    <property type="entry name" value="Aminotran_1_2"/>
    <property type="match status" value="1"/>
</dbReference>
<evidence type="ECO:0000256" key="6">
    <source>
        <dbReference type="RuleBase" id="RU000481"/>
    </source>
</evidence>
<name>A0A1I7J3E3_9BACL</name>
<dbReference type="PANTHER" id="PTHR46383">
    <property type="entry name" value="ASPARTATE AMINOTRANSFERASE"/>
    <property type="match status" value="1"/>
</dbReference>
<dbReference type="EC" id="2.6.1.-" evidence="6"/>
<dbReference type="GO" id="GO:0006520">
    <property type="term" value="P:amino acid metabolic process"/>
    <property type="evidence" value="ECO:0007669"/>
    <property type="project" value="InterPro"/>
</dbReference>
<protein>
    <recommendedName>
        <fullName evidence="6">Aminotransferase</fullName>
        <ecNumber evidence="6">2.6.1.-</ecNumber>
    </recommendedName>
</protein>
<dbReference type="CDD" id="cd00609">
    <property type="entry name" value="AAT_like"/>
    <property type="match status" value="1"/>
</dbReference>
<dbReference type="InterPro" id="IPR015422">
    <property type="entry name" value="PyrdxlP-dep_Trfase_small"/>
</dbReference>
<dbReference type="eggNOG" id="COG0436">
    <property type="taxonomic scope" value="Bacteria"/>
</dbReference>
<dbReference type="PROSITE" id="PS00105">
    <property type="entry name" value="AA_TRANSFER_CLASS_1"/>
    <property type="match status" value="1"/>
</dbReference>
<organism evidence="8 9">
    <name type="scientific">Alicyclobacillus macrosporangiidus</name>
    <dbReference type="NCBI Taxonomy" id="392015"/>
    <lineage>
        <taxon>Bacteria</taxon>
        <taxon>Bacillati</taxon>
        <taxon>Bacillota</taxon>
        <taxon>Bacilli</taxon>
        <taxon>Bacillales</taxon>
        <taxon>Alicyclobacillaceae</taxon>
        <taxon>Alicyclobacillus</taxon>
    </lineage>
</organism>
<dbReference type="EMBL" id="FPBV01000008">
    <property type="protein sequence ID" value="SFU79698.1"/>
    <property type="molecule type" value="Genomic_DNA"/>
</dbReference>
<evidence type="ECO:0000313" key="8">
    <source>
        <dbReference type="EMBL" id="SFU79698.1"/>
    </source>
</evidence>
<dbReference type="InterPro" id="IPR004839">
    <property type="entry name" value="Aminotransferase_I/II_large"/>
</dbReference>
<comment type="cofactor">
    <cofactor evidence="1 6">
        <name>pyridoxal 5'-phosphate</name>
        <dbReference type="ChEBI" id="CHEBI:597326"/>
    </cofactor>
</comment>
<evidence type="ECO:0000256" key="4">
    <source>
        <dbReference type="ARBA" id="ARBA00022679"/>
    </source>
</evidence>
<accession>A0A1I7J3E3</accession>
<dbReference type="InterPro" id="IPR015421">
    <property type="entry name" value="PyrdxlP-dep_Trfase_major"/>
</dbReference>
<evidence type="ECO:0000313" key="9">
    <source>
        <dbReference type="Proteomes" id="UP000183508"/>
    </source>
</evidence>
<dbReference type="Proteomes" id="UP000183508">
    <property type="component" value="Unassembled WGS sequence"/>
</dbReference>
<dbReference type="OrthoDB" id="9802328at2"/>
<dbReference type="InterPro" id="IPR050596">
    <property type="entry name" value="AspAT/PAT-like"/>
</dbReference>
<keyword evidence="5" id="KW-0663">Pyridoxal phosphate</keyword>
<feature type="domain" description="Aminotransferase class I/classII large" evidence="7">
    <location>
        <begin position="31"/>
        <end position="389"/>
    </location>
</feature>
<dbReference type="SUPFAM" id="SSF53383">
    <property type="entry name" value="PLP-dependent transferases"/>
    <property type="match status" value="1"/>
</dbReference>
<keyword evidence="3 6" id="KW-0032">Aminotransferase</keyword>
<comment type="similarity">
    <text evidence="2 6">Belongs to the class-I pyridoxal-phosphate-dependent aminotransferase family.</text>
</comment>
<reference evidence="9" key="1">
    <citation type="submission" date="2016-10" db="EMBL/GenBank/DDBJ databases">
        <authorList>
            <person name="Varghese N."/>
        </authorList>
    </citation>
    <scope>NUCLEOTIDE SEQUENCE [LARGE SCALE GENOMIC DNA]</scope>
    <source>
        <strain evidence="9">DSM 17980</strain>
    </source>
</reference>
<dbReference type="Gene3D" id="3.90.1150.10">
    <property type="entry name" value="Aspartate Aminotransferase, domain 1"/>
    <property type="match status" value="1"/>
</dbReference>
<keyword evidence="9" id="KW-1185">Reference proteome</keyword>
<dbReference type="RefSeq" id="WP_074951847.1">
    <property type="nucleotide sequence ID" value="NZ_FPBV01000008.1"/>
</dbReference>
<sequence length="395" mass="43418">MRFAERMARLGTENAFEVLAEVTRLRAEGREIISFAIGEPDFDTPDHIKEACIRALRDNQTHYAPSAGIPQLRQVIAEHIRDTRGIAADPEEVVVTPGAKPILYFAIHALVDPGDEVIYPNPGFPIYESVIRFVGGTPVPLPLVEERDFAFDAERLRSLVTPRTKMIILNSPHNPTGGLLSRADLEVVAELAAAHDLWVLSDEIYSRIVYDGPFTSIASLPGMKERTILLDGFSKTYAMTGWRLGYGVMPAALAEEVARLVTNSASCVNTFVQYGGIAALTGPQEPVDRMVAEFRARRKMMVDGLNAIPGVSCRAPGGAFYVYPNVTRACQRLGLADGRALQQYLLHEHGVAVLPRTAFGSRAAEETEEYVRLSYATSRENIERGLARIRNALAP</sequence>
<dbReference type="GO" id="GO:0008483">
    <property type="term" value="F:transaminase activity"/>
    <property type="evidence" value="ECO:0007669"/>
    <property type="project" value="UniProtKB-KW"/>
</dbReference>
<dbReference type="InterPro" id="IPR004838">
    <property type="entry name" value="NHTrfase_class1_PyrdxlP-BS"/>
</dbReference>
<proteinExistence type="inferred from homology"/>
<evidence type="ECO:0000256" key="2">
    <source>
        <dbReference type="ARBA" id="ARBA00007441"/>
    </source>
</evidence>
<gene>
    <name evidence="8" type="ORF">SAMN05421543_108102</name>
</gene>
<dbReference type="AlphaFoldDB" id="A0A1I7J3E3"/>
<dbReference type="GO" id="GO:0030170">
    <property type="term" value="F:pyridoxal phosphate binding"/>
    <property type="evidence" value="ECO:0007669"/>
    <property type="project" value="InterPro"/>
</dbReference>
<evidence type="ECO:0000259" key="7">
    <source>
        <dbReference type="Pfam" id="PF00155"/>
    </source>
</evidence>
<dbReference type="STRING" id="392015.SAMN05421543_108102"/>
<dbReference type="InterPro" id="IPR015424">
    <property type="entry name" value="PyrdxlP-dep_Trfase"/>
</dbReference>
<evidence type="ECO:0000256" key="3">
    <source>
        <dbReference type="ARBA" id="ARBA00022576"/>
    </source>
</evidence>
<dbReference type="Gene3D" id="3.40.640.10">
    <property type="entry name" value="Type I PLP-dependent aspartate aminotransferase-like (Major domain)"/>
    <property type="match status" value="1"/>
</dbReference>
<dbReference type="FunFam" id="3.40.640.10:FF:000033">
    <property type="entry name" value="Aspartate aminotransferase"/>
    <property type="match status" value="1"/>
</dbReference>